<keyword evidence="2" id="KW-1133">Transmembrane helix</keyword>
<keyword evidence="2" id="KW-0812">Transmembrane</keyword>
<sequence length="188" mass="20798">MYKMSNERLPPSDNRRGEAREREEAWLPQQLPELELVQLMRRCYALVTACLWTLVASNVVFWWRSPRSESEVGGLWHKQELVAPLRLNSGACYSAPPPQPILFLSSRECHRSIYTGRRLAIVFSISLKSLTKKGLSMSSVLVAAVMAGVFFSALVSTDTAQQITNVAAAAGADDNRGLVLPLPITPSI</sequence>
<feature type="compositionally biased region" description="Basic and acidic residues" evidence="1">
    <location>
        <begin position="13"/>
        <end position="22"/>
    </location>
</feature>
<dbReference type="Proteomes" id="UP000000763">
    <property type="component" value="Chromosome 6"/>
</dbReference>
<evidence type="ECO:0000313" key="4">
    <source>
        <dbReference type="EMBL" id="BAD54502.1"/>
    </source>
</evidence>
<dbReference type="EMBL" id="AP003935">
    <property type="protein sequence ID" value="BAD45625.1"/>
    <property type="molecule type" value="Genomic_DNA"/>
</dbReference>
<evidence type="ECO:0000256" key="2">
    <source>
        <dbReference type="SAM" id="Phobius"/>
    </source>
</evidence>
<reference evidence="5" key="3">
    <citation type="journal article" date="2005" name="Nature">
        <title>The map-based sequence of the rice genome.</title>
        <authorList>
            <consortium name="International rice genome sequencing project (IRGSP)"/>
            <person name="Matsumoto T."/>
            <person name="Wu J."/>
            <person name="Kanamori H."/>
            <person name="Katayose Y."/>
            <person name="Fujisawa M."/>
            <person name="Namiki N."/>
            <person name="Mizuno H."/>
            <person name="Yamamoto K."/>
            <person name="Antonio B.A."/>
            <person name="Baba T."/>
            <person name="Sakata K."/>
            <person name="Nagamura Y."/>
            <person name="Aoki H."/>
            <person name="Arikawa K."/>
            <person name="Arita K."/>
            <person name="Bito T."/>
            <person name="Chiden Y."/>
            <person name="Fujitsuka N."/>
            <person name="Fukunaka R."/>
            <person name="Hamada M."/>
            <person name="Harada C."/>
            <person name="Hayashi A."/>
            <person name="Hijishita S."/>
            <person name="Honda M."/>
            <person name="Hosokawa S."/>
            <person name="Ichikawa Y."/>
            <person name="Idonuma A."/>
            <person name="Iijima M."/>
            <person name="Ikeda M."/>
            <person name="Ikeno M."/>
            <person name="Ito K."/>
            <person name="Ito S."/>
            <person name="Ito T."/>
            <person name="Ito Y."/>
            <person name="Ito Y."/>
            <person name="Iwabuchi A."/>
            <person name="Kamiya K."/>
            <person name="Karasawa W."/>
            <person name="Kurita K."/>
            <person name="Katagiri S."/>
            <person name="Kikuta A."/>
            <person name="Kobayashi H."/>
            <person name="Kobayashi N."/>
            <person name="Machita K."/>
            <person name="Maehara T."/>
            <person name="Masukawa M."/>
            <person name="Mizubayashi T."/>
            <person name="Mukai Y."/>
            <person name="Nagasaki H."/>
            <person name="Nagata Y."/>
            <person name="Naito S."/>
            <person name="Nakashima M."/>
            <person name="Nakama Y."/>
            <person name="Nakamichi Y."/>
            <person name="Nakamura M."/>
            <person name="Meguro A."/>
            <person name="Negishi M."/>
            <person name="Ohta I."/>
            <person name="Ohta T."/>
            <person name="Okamoto M."/>
            <person name="Ono N."/>
            <person name="Saji S."/>
            <person name="Sakaguchi M."/>
            <person name="Sakai K."/>
            <person name="Shibata M."/>
            <person name="Shimokawa T."/>
            <person name="Song J."/>
            <person name="Takazaki Y."/>
            <person name="Terasawa K."/>
            <person name="Tsugane M."/>
            <person name="Tsuji K."/>
            <person name="Ueda S."/>
            <person name="Waki K."/>
            <person name="Yamagata H."/>
            <person name="Yamamoto M."/>
            <person name="Yamamoto S."/>
            <person name="Yamane H."/>
            <person name="Yoshiki S."/>
            <person name="Yoshihara R."/>
            <person name="Yukawa K."/>
            <person name="Zhong H."/>
            <person name="Yano M."/>
            <person name="Yuan Q."/>
            <person name="Ouyang S."/>
            <person name="Liu J."/>
            <person name="Jones K.M."/>
            <person name="Gansberger K."/>
            <person name="Moffat K."/>
            <person name="Hill J."/>
            <person name="Bera J."/>
            <person name="Fadrosh D."/>
            <person name="Jin S."/>
            <person name="Johri S."/>
            <person name="Kim M."/>
            <person name="Overton L."/>
            <person name="Reardon M."/>
            <person name="Tsitrin T."/>
            <person name="Vuong H."/>
            <person name="Weaver B."/>
            <person name="Ciecko A."/>
            <person name="Tallon L."/>
            <person name="Jackson J."/>
            <person name="Pai G."/>
            <person name="Aken S.V."/>
            <person name="Utterback T."/>
            <person name="Reidmuller S."/>
            <person name="Feldblyum T."/>
            <person name="Hsiao J."/>
            <person name="Zismann V."/>
            <person name="Iobst S."/>
            <person name="de Vazeille A.R."/>
            <person name="Buell C.R."/>
            <person name="Ying K."/>
            <person name="Li Y."/>
            <person name="Lu T."/>
            <person name="Huang Y."/>
            <person name="Zhao Q."/>
            <person name="Feng Q."/>
            <person name="Zhang L."/>
            <person name="Zhu J."/>
            <person name="Weng Q."/>
            <person name="Mu J."/>
            <person name="Lu Y."/>
            <person name="Fan D."/>
            <person name="Liu Y."/>
            <person name="Guan J."/>
            <person name="Zhang Y."/>
            <person name="Yu S."/>
            <person name="Liu X."/>
            <person name="Zhang Y."/>
            <person name="Hong G."/>
            <person name="Han B."/>
            <person name="Choisne N."/>
            <person name="Demange N."/>
            <person name="Orjeda G."/>
            <person name="Samain S."/>
            <person name="Cattolico L."/>
            <person name="Pelletier E."/>
            <person name="Couloux A."/>
            <person name="Segurens B."/>
            <person name="Wincker P."/>
            <person name="D'Hont A."/>
            <person name="Scarpelli C."/>
            <person name="Weissenbach J."/>
            <person name="Salanoubat M."/>
            <person name="Quetier F."/>
            <person name="Yu Y."/>
            <person name="Kim H.R."/>
            <person name="Rambo T."/>
            <person name="Currie J."/>
            <person name="Collura K."/>
            <person name="Luo M."/>
            <person name="Yang T."/>
            <person name="Ammiraju J.S.S."/>
            <person name="Engler F."/>
            <person name="Soderlund C."/>
            <person name="Wing R.A."/>
            <person name="Palmer L.E."/>
            <person name="de la Bastide M."/>
            <person name="Spiegel L."/>
            <person name="Nascimento L."/>
            <person name="Zutavern T."/>
            <person name="O'Shaughnessy A."/>
            <person name="Dike S."/>
            <person name="Dedhia N."/>
            <person name="Preston R."/>
            <person name="Balija V."/>
            <person name="McCombie W.R."/>
            <person name="Chow T."/>
            <person name="Chen H."/>
            <person name="Chung M."/>
            <person name="Chen C."/>
            <person name="Shaw J."/>
            <person name="Wu H."/>
            <person name="Hsiao K."/>
            <person name="Chao Y."/>
            <person name="Chu M."/>
            <person name="Cheng C."/>
            <person name="Hour A."/>
            <person name="Lee P."/>
            <person name="Lin S."/>
            <person name="Lin Y."/>
            <person name="Liou J."/>
            <person name="Liu S."/>
            <person name="Hsing Y."/>
            <person name="Raghuvanshi S."/>
            <person name="Mohanty A."/>
            <person name="Bharti A.K."/>
            <person name="Gaur A."/>
            <person name="Gupta V."/>
            <person name="Kumar D."/>
            <person name="Ravi V."/>
            <person name="Vij S."/>
            <person name="Kapur A."/>
            <person name="Khurana P."/>
            <person name="Khurana P."/>
            <person name="Khurana J.P."/>
            <person name="Tyagi A.K."/>
            <person name="Gaikwad K."/>
            <person name="Singh A."/>
            <person name="Dalal V."/>
            <person name="Srivastava S."/>
            <person name="Dixit A."/>
            <person name="Pal A.K."/>
            <person name="Ghazi I.A."/>
            <person name="Yadav M."/>
            <person name="Pandit A."/>
            <person name="Bhargava A."/>
            <person name="Sureshbabu K."/>
            <person name="Batra K."/>
            <person name="Sharma T.R."/>
            <person name="Mohapatra T."/>
            <person name="Singh N.K."/>
            <person name="Messing J."/>
            <person name="Nelson A.B."/>
            <person name="Fuks G."/>
            <person name="Kavchok S."/>
            <person name="Keizer G."/>
            <person name="Linton E."/>
            <person name="Llaca V."/>
            <person name="Song R."/>
            <person name="Tanyolac B."/>
            <person name="Young S."/>
            <person name="Ho-Il K."/>
            <person name="Hahn J.H."/>
            <person name="Sangsakoo G."/>
            <person name="Vanavichit A."/>
            <person name="de Mattos Luiz.A.T."/>
            <person name="Zimmer P.D."/>
            <person name="Malone G."/>
            <person name="Dellagostin O."/>
            <person name="de Oliveira A.C."/>
            <person name="Bevan M."/>
            <person name="Bancroft I."/>
            <person name="Minx P."/>
            <person name="Cordum H."/>
            <person name="Wilson R."/>
            <person name="Cheng Z."/>
            <person name="Jin W."/>
            <person name="Jiang J."/>
            <person name="Leong S.A."/>
            <person name="Iwama H."/>
            <person name="Gojobori T."/>
            <person name="Itoh T."/>
            <person name="Niimura Y."/>
            <person name="Fujii Y."/>
            <person name="Habara T."/>
            <person name="Sakai H."/>
            <person name="Sato Y."/>
            <person name="Wilson G."/>
            <person name="Kumar K."/>
            <person name="McCouch S."/>
            <person name="Juretic N."/>
            <person name="Hoen D."/>
            <person name="Wright S."/>
            <person name="Bruskiewich R."/>
            <person name="Bureau T."/>
            <person name="Miyao A."/>
            <person name="Hirochika H."/>
            <person name="Nishikawa T."/>
            <person name="Kadowaki K."/>
            <person name="Sugiura M."/>
            <person name="Burr B."/>
            <person name="Sasaki T."/>
        </authorList>
    </citation>
    <scope>NUCLEOTIDE SEQUENCE [LARGE SCALE GENOMIC DNA]</scope>
    <source>
        <strain evidence="5">cv. Nipponbare</strain>
    </source>
</reference>
<name>Q654Z2_ORYSJ</name>
<proteinExistence type="predicted"/>
<evidence type="ECO:0000256" key="1">
    <source>
        <dbReference type="SAM" id="MobiDB-lite"/>
    </source>
</evidence>
<dbReference type="EMBL" id="AP005457">
    <property type="protein sequence ID" value="BAD54502.1"/>
    <property type="molecule type" value="Genomic_DNA"/>
</dbReference>
<feature type="region of interest" description="Disordered" evidence="1">
    <location>
        <begin position="1"/>
        <end position="22"/>
    </location>
</feature>
<evidence type="ECO:0000313" key="5">
    <source>
        <dbReference type="Proteomes" id="UP000000763"/>
    </source>
</evidence>
<reference evidence="4" key="2">
    <citation type="submission" date="2002-06" db="EMBL/GenBank/DDBJ databases">
        <title>Oryza sativa nipponbare(GA3) genomic DNA, chromosome 6, PAC clone:P0532H03.</title>
        <authorList>
            <person name="Sasaki T."/>
            <person name="Matsumoto T."/>
            <person name="Katayose Y."/>
        </authorList>
    </citation>
    <scope>NUCLEOTIDE SEQUENCE</scope>
</reference>
<protein>
    <submittedName>
        <fullName evidence="3">Uncharacterized protein</fullName>
    </submittedName>
</protein>
<accession>Q654Z2</accession>
<keyword evidence="2" id="KW-0472">Membrane</keyword>
<reference evidence="5" key="4">
    <citation type="journal article" date="2008" name="Nucleic Acids Res.">
        <title>The rice annotation project database (RAP-DB): 2008 update.</title>
        <authorList>
            <consortium name="The rice annotation project (RAP)"/>
        </authorList>
    </citation>
    <scope>GENOME REANNOTATION</scope>
    <source>
        <strain evidence="5">cv. Nipponbare</strain>
    </source>
</reference>
<feature type="transmembrane region" description="Helical" evidence="2">
    <location>
        <begin position="135"/>
        <end position="155"/>
    </location>
</feature>
<feature type="transmembrane region" description="Helical" evidence="2">
    <location>
        <begin position="43"/>
        <end position="63"/>
    </location>
</feature>
<evidence type="ECO:0000313" key="3">
    <source>
        <dbReference type="EMBL" id="BAD45625.1"/>
    </source>
</evidence>
<gene>
    <name evidence="4" type="ORF">P0532H03.1</name>
    <name evidence="3" type="ORF">P0661G04.34</name>
</gene>
<organism evidence="3 5">
    <name type="scientific">Oryza sativa subsp. japonica</name>
    <name type="common">Rice</name>
    <dbReference type="NCBI Taxonomy" id="39947"/>
    <lineage>
        <taxon>Eukaryota</taxon>
        <taxon>Viridiplantae</taxon>
        <taxon>Streptophyta</taxon>
        <taxon>Embryophyta</taxon>
        <taxon>Tracheophyta</taxon>
        <taxon>Spermatophyta</taxon>
        <taxon>Magnoliopsida</taxon>
        <taxon>Liliopsida</taxon>
        <taxon>Poales</taxon>
        <taxon>Poaceae</taxon>
        <taxon>BOP clade</taxon>
        <taxon>Oryzoideae</taxon>
        <taxon>Oryzeae</taxon>
        <taxon>Oryzinae</taxon>
        <taxon>Oryza</taxon>
        <taxon>Oryza sativa</taxon>
    </lineage>
</organism>
<dbReference type="AlphaFoldDB" id="Q654Z2"/>
<reference evidence="3" key="1">
    <citation type="submission" date="2001-07" db="EMBL/GenBank/DDBJ databases">
        <title>Oryza sativa nipponbare(GA3) genomic DNA, chromosome 6, PAC clone:P0661G04.</title>
        <authorList>
            <person name="Sasaki T."/>
            <person name="Matsumoto T."/>
            <person name="Yamamoto K."/>
        </authorList>
    </citation>
    <scope>NUCLEOTIDE SEQUENCE</scope>
</reference>